<accession>A0AA38CQE3</accession>
<keyword evidence="2" id="KW-1185">Reference proteome</keyword>
<evidence type="ECO:0000313" key="1">
    <source>
        <dbReference type="EMBL" id="KAH9304051.1"/>
    </source>
</evidence>
<evidence type="ECO:0000313" key="2">
    <source>
        <dbReference type="Proteomes" id="UP000824469"/>
    </source>
</evidence>
<protein>
    <submittedName>
        <fullName evidence="1">Uncharacterized protein</fullName>
    </submittedName>
</protein>
<dbReference type="Proteomes" id="UP000824469">
    <property type="component" value="Unassembled WGS sequence"/>
</dbReference>
<dbReference type="EMBL" id="JAHRHJ020000008">
    <property type="protein sequence ID" value="KAH9304051.1"/>
    <property type="molecule type" value="Genomic_DNA"/>
</dbReference>
<name>A0AA38CQE3_TAXCH</name>
<comment type="caution">
    <text evidence="1">The sequence shown here is derived from an EMBL/GenBank/DDBJ whole genome shotgun (WGS) entry which is preliminary data.</text>
</comment>
<proteinExistence type="predicted"/>
<reference evidence="1 2" key="1">
    <citation type="journal article" date="2021" name="Nat. Plants">
        <title>The Taxus genome provides insights into paclitaxel biosynthesis.</title>
        <authorList>
            <person name="Xiong X."/>
            <person name="Gou J."/>
            <person name="Liao Q."/>
            <person name="Li Y."/>
            <person name="Zhou Q."/>
            <person name="Bi G."/>
            <person name="Li C."/>
            <person name="Du R."/>
            <person name="Wang X."/>
            <person name="Sun T."/>
            <person name="Guo L."/>
            <person name="Liang H."/>
            <person name="Lu P."/>
            <person name="Wu Y."/>
            <person name="Zhang Z."/>
            <person name="Ro D.K."/>
            <person name="Shang Y."/>
            <person name="Huang S."/>
            <person name="Yan J."/>
        </authorList>
    </citation>
    <scope>NUCLEOTIDE SEQUENCE [LARGE SCALE GENOMIC DNA]</scope>
    <source>
        <strain evidence="1">Ta-2019</strain>
    </source>
</reference>
<dbReference type="AlphaFoldDB" id="A0AA38CQE3"/>
<sequence>MGSAPPTTTAETPEPMSQGKINEYANICKQGMAVSTWRSQILKDSEQVIAMFTN</sequence>
<gene>
    <name evidence="1" type="ORF">KI387_008455</name>
</gene>
<organism evidence="1 2">
    <name type="scientific">Taxus chinensis</name>
    <name type="common">Chinese yew</name>
    <name type="synonym">Taxus wallichiana var. chinensis</name>
    <dbReference type="NCBI Taxonomy" id="29808"/>
    <lineage>
        <taxon>Eukaryota</taxon>
        <taxon>Viridiplantae</taxon>
        <taxon>Streptophyta</taxon>
        <taxon>Embryophyta</taxon>
        <taxon>Tracheophyta</taxon>
        <taxon>Spermatophyta</taxon>
        <taxon>Pinopsida</taxon>
        <taxon>Pinidae</taxon>
        <taxon>Conifers II</taxon>
        <taxon>Cupressales</taxon>
        <taxon>Taxaceae</taxon>
        <taxon>Taxus</taxon>
    </lineage>
</organism>
<feature type="non-terminal residue" evidence="1">
    <location>
        <position position="54"/>
    </location>
</feature>